<keyword evidence="5" id="KW-0408">Iron</keyword>
<dbReference type="InterPro" id="IPR014710">
    <property type="entry name" value="RmlC-like_jellyroll"/>
</dbReference>
<accession>A0ABQ0PWV5</accession>
<keyword evidence="7" id="KW-1185">Reference proteome</keyword>
<keyword evidence="2" id="KW-0479">Metal-binding</keyword>
<dbReference type="Gene3D" id="1.20.5.440">
    <property type="entry name" value="ATP synthase delta/epsilon subunit, C-terminal domain"/>
    <property type="match status" value="1"/>
</dbReference>
<evidence type="ECO:0000256" key="3">
    <source>
        <dbReference type="ARBA" id="ARBA00022964"/>
    </source>
</evidence>
<comment type="caution">
    <text evidence="6">The sequence shown here is derived from an EMBL/GenBank/DDBJ whole genome shotgun (WGS) entry which is preliminary data.</text>
</comment>
<keyword evidence="3 6" id="KW-0223">Dioxygenase</keyword>
<evidence type="ECO:0000256" key="5">
    <source>
        <dbReference type="ARBA" id="ARBA00023004"/>
    </source>
</evidence>
<dbReference type="InterPro" id="IPR011051">
    <property type="entry name" value="RmlC_Cupin_sf"/>
</dbReference>
<name>A0ABQ0PWV5_9PROT</name>
<dbReference type="RefSeq" id="WP_264814119.1">
    <property type="nucleotide sequence ID" value="NZ_BAPV01000003.1"/>
</dbReference>
<dbReference type="SUPFAM" id="SSF51182">
    <property type="entry name" value="RmlC-like cupins"/>
    <property type="match status" value="1"/>
</dbReference>
<evidence type="ECO:0000313" key="7">
    <source>
        <dbReference type="Proteomes" id="UP001062776"/>
    </source>
</evidence>
<keyword evidence="4" id="KW-0560">Oxidoreductase</keyword>
<dbReference type="GO" id="GO:0051213">
    <property type="term" value="F:dioxygenase activity"/>
    <property type="evidence" value="ECO:0007669"/>
    <property type="project" value="UniProtKB-KW"/>
</dbReference>
<sequence>MTSITPLREFVEAFTALIDRDEGQERILDQGAVLLRALIAHDRWLPELFARPDPERYSQYLLHADPYGRFSVVSFVWGPGQTTPLHDHRVWGLIGILRGREREESYSRTEAGFEREGEEILEPGHVGLLRPGERDYHLVSNALADETSLSIHVYGANIGAVARATYDIETGQERIFISGYSSDVVPNLWDLTK</sequence>
<protein>
    <submittedName>
        <fullName evidence="6">Cysteine dioxygenase type I</fullName>
    </submittedName>
</protein>
<comment type="similarity">
    <text evidence="1">Belongs to the cysteine dioxygenase family.</text>
</comment>
<organism evidence="6 7">
    <name type="scientific">Asaia krungthepensis NRIC 0535</name>
    <dbReference type="NCBI Taxonomy" id="1307925"/>
    <lineage>
        <taxon>Bacteria</taxon>
        <taxon>Pseudomonadati</taxon>
        <taxon>Pseudomonadota</taxon>
        <taxon>Alphaproteobacteria</taxon>
        <taxon>Acetobacterales</taxon>
        <taxon>Acetobacteraceae</taxon>
        <taxon>Asaia</taxon>
    </lineage>
</organism>
<dbReference type="InterPro" id="IPR010300">
    <property type="entry name" value="CDO_1"/>
</dbReference>
<evidence type="ECO:0000313" key="6">
    <source>
        <dbReference type="EMBL" id="GBQ83602.1"/>
    </source>
</evidence>
<dbReference type="Pfam" id="PF05995">
    <property type="entry name" value="CDO_I"/>
    <property type="match status" value="1"/>
</dbReference>
<dbReference type="Gene3D" id="2.60.120.10">
    <property type="entry name" value="Jelly Rolls"/>
    <property type="match status" value="1"/>
</dbReference>
<reference evidence="6" key="1">
    <citation type="submission" date="2013-04" db="EMBL/GenBank/DDBJ databases">
        <title>The genome sequencing project of 58 acetic acid bacteria.</title>
        <authorList>
            <person name="Okamoto-Kainuma A."/>
            <person name="Ishikawa M."/>
            <person name="Umino S."/>
            <person name="Koizumi Y."/>
            <person name="Shiwa Y."/>
            <person name="Yoshikawa H."/>
            <person name="Matsutani M."/>
            <person name="Matsushita K."/>
        </authorList>
    </citation>
    <scope>NUCLEOTIDE SEQUENCE</scope>
    <source>
        <strain evidence="6">NRIC 0535</strain>
    </source>
</reference>
<dbReference type="PANTHER" id="PTHR12918:SF1">
    <property type="entry name" value="CYSTEINE DIOXYGENASE TYPE 1"/>
    <property type="match status" value="1"/>
</dbReference>
<dbReference type="EMBL" id="BAPV01000003">
    <property type="protein sequence ID" value="GBQ83602.1"/>
    <property type="molecule type" value="Genomic_DNA"/>
</dbReference>
<dbReference type="Proteomes" id="UP001062776">
    <property type="component" value="Unassembled WGS sequence"/>
</dbReference>
<dbReference type="CDD" id="cd10548">
    <property type="entry name" value="cupin_CDO"/>
    <property type="match status" value="1"/>
</dbReference>
<gene>
    <name evidence="6" type="ORF">AA0535_0285</name>
</gene>
<evidence type="ECO:0000256" key="2">
    <source>
        <dbReference type="ARBA" id="ARBA00022723"/>
    </source>
</evidence>
<evidence type="ECO:0000256" key="1">
    <source>
        <dbReference type="ARBA" id="ARBA00006622"/>
    </source>
</evidence>
<dbReference type="PANTHER" id="PTHR12918">
    <property type="entry name" value="CYSTEINE DIOXYGENASE"/>
    <property type="match status" value="1"/>
</dbReference>
<evidence type="ECO:0000256" key="4">
    <source>
        <dbReference type="ARBA" id="ARBA00023002"/>
    </source>
</evidence>
<proteinExistence type="inferred from homology"/>